<dbReference type="PANTHER" id="PTHR42747">
    <property type="entry name" value="NITRONATE MONOOXYGENASE-RELATED"/>
    <property type="match status" value="1"/>
</dbReference>
<dbReference type="InterPro" id="IPR004136">
    <property type="entry name" value="NMO"/>
</dbReference>
<evidence type="ECO:0000256" key="2">
    <source>
        <dbReference type="ARBA" id="ARBA00003535"/>
    </source>
</evidence>
<proteinExistence type="inferred from homology"/>
<dbReference type="InterPro" id="IPR013785">
    <property type="entry name" value="Aldolase_TIM"/>
</dbReference>
<evidence type="ECO:0000256" key="9">
    <source>
        <dbReference type="ARBA" id="ARBA00023033"/>
    </source>
</evidence>
<evidence type="ECO:0000256" key="3">
    <source>
        <dbReference type="ARBA" id="ARBA00009881"/>
    </source>
</evidence>
<name>A0ABU0D5S1_9BACI</name>
<evidence type="ECO:0000313" key="13">
    <source>
        <dbReference type="Proteomes" id="UP001232343"/>
    </source>
</evidence>
<evidence type="ECO:0000256" key="11">
    <source>
        <dbReference type="ARBA" id="ARBA00049401"/>
    </source>
</evidence>
<dbReference type="SUPFAM" id="SSF51412">
    <property type="entry name" value="Inosine monophosphate dehydrogenase (IMPDH)"/>
    <property type="match status" value="1"/>
</dbReference>
<organism evidence="12 13">
    <name type="scientific">Lederbergia wuyishanensis</name>
    <dbReference type="NCBI Taxonomy" id="1347903"/>
    <lineage>
        <taxon>Bacteria</taxon>
        <taxon>Bacillati</taxon>
        <taxon>Bacillota</taxon>
        <taxon>Bacilli</taxon>
        <taxon>Bacillales</taxon>
        <taxon>Bacillaceae</taxon>
        <taxon>Lederbergia</taxon>
    </lineage>
</organism>
<keyword evidence="9 12" id="KW-0503">Monooxygenase</keyword>
<comment type="function">
    <text evidence="2">Nitronate monooxygenase that uses molecular oxygen to catalyze the oxidative denitrification of alkyl nitronates. Acts on propionate 3-nitronate (P3N), the presumed physiological substrate. Probably functions in the detoxification of P3N, a metabolic poison produced by plants and fungi as a defense mechanism.</text>
</comment>
<evidence type="ECO:0000256" key="7">
    <source>
        <dbReference type="ARBA" id="ARBA00022643"/>
    </source>
</evidence>
<dbReference type="Pfam" id="PF03060">
    <property type="entry name" value="NMO"/>
    <property type="match status" value="1"/>
</dbReference>
<protein>
    <recommendedName>
        <fullName evidence="4">Probable nitronate monooxygenase</fullName>
    </recommendedName>
    <alternativeName>
        <fullName evidence="10">Propionate 3-nitronate monooxygenase</fullName>
    </alternativeName>
</protein>
<evidence type="ECO:0000256" key="10">
    <source>
        <dbReference type="ARBA" id="ARBA00031155"/>
    </source>
</evidence>
<dbReference type="RefSeq" id="WP_244681930.1">
    <property type="nucleotide sequence ID" value="NZ_JALIRM010000009.1"/>
</dbReference>
<evidence type="ECO:0000256" key="8">
    <source>
        <dbReference type="ARBA" id="ARBA00023002"/>
    </source>
</evidence>
<keyword evidence="7" id="KW-0288">FMN</keyword>
<comment type="caution">
    <text evidence="12">The sequence shown here is derived from an EMBL/GenBank/DDBJ whole genome shotgun (WGS) entry which is preliminary data.</text>
</comment>
<dbReference type="Gene3D" id="3.20.20.70">
    <property type="entry name" value="Aldolase class I"/>
    <property type="match status" value="1"/>
</dbReference>
<keyword evidence="5" id="KW-0216">Detoxification</keyword>
<keyword evidence="13" id="KW-1185">Reference proteome</keyword>
<dbReference type="EMBL" id="JAUSUO010000006">
    <property type="protein sequence ID" value="MDQ0343741.1"/>
    <property type="molecule type" value="Genomic_DNA"/>
</dbReference>
<evidence type="ECO:0000256" key="5">
    <source>
        <dbReference type="ARBA" id="ARBA00022575"/>
    </source>
</evidence>
<evidence type="ECO:0000256" key="6">
    <source>
        <dbReference type="ARBA" id="ARBA00022630"/>
    </source>
</evidence>
<dbReference type="CDD" id="cd04730">
    <property type="entry name" value="NPD_like"/>
    <property type="match status" value="1"/>
</dbReference>
<evidence type="ECO:0000256" key="4">
    <source>
        <dbReference type="ARBA" id="ARBA00013457"/>
    </source>
</evidence>
<dbReference type="Proteomes" id="UP001232343">
    <property type="component" value="Unassembled WGS sequence"/>
</dbReference>
<keyword evidence="6" id="KW-0285">Flavoprotein</keyword>
<comment type="catalytic activity">
    <reaction evidence="11">
        <text>3 propionate 3-nitronate + 3 O2 + H2O = 3 3-oxopropanoate + 2 nitrate + nitrite + H2O2 + 3 H(+)</text>
        <dbReference type="Rhea" id="RHEA:57332"/>
        <dbReference type="ChEBI" id="CHEBI:15377"/>
        <dbReference type="ChEBI" id="CHEBI:15378"/>
        <dbReference type="ChEBI" id="CHEBI:15379"/>
        <dbReference type="ChEBI" id="CHEBI:16240"/>
        <dbReference type="ChEBI" id="CHEBI:16301"/>
        <dbReference type="ChEBI" id="CHEBI:17632"/>
        <dbReference type="ChEBI" id="CHEBI:33190"/>
        <dbReference type="ChEBI" id="CHEBI:136067"/>
    </reaction>
</comment>
<comment type="cofactor">
    <cofactor evidence="1">
        <name>FMN</name>
        <dbReference type="ChEBI" id="CHEBI:58210"/>
    </cofactor>
</comment>
<accession>A0ABU0D5S1</accession>
<dbReference type="GO" id="GO:0018580">
    <property type="term" value="F:nitronate monooxygenase activity"/>
    <property type="evidence" value="ECO:0007669"/>
    <property type="project" value="UniProtKB-EC"/>
</dbReference>
<keyword evidence="8 12" id="KW-0560">Oxidoreductase</keyword>
<comment type="similarity">
    <text evidence="3">Belongs to the nitronate monooxygenase family. NMO class I subfamily.</text>
</comment>
<reference evidence="12 13" key="1">
    <citation type="submission" date="2023-07" db="EMBL/GenBank/DDBJ databases">
        <title>Genomic Encyclopedia of Type Strains, Phase IV (KMG-IV): sequencing the most valuable type-strain genomes for metagenomic binning, comparative biology and taxonomic classification.</title>
        <authorList>
            <person name="Goeker M."/>
        </authorList>
    </citation>
    <scope>NUCLEOTIDE SEQUENCE [LARGE SCALE GENOMIC DNA]</scope>
    <source>
        <strain evidence="12 13">DSM 27848</strain>
    </source>
</reference>
<sequence>MLNNKITELLNIDYPIIQAPMAGGISTTALVSSVSNYGGLGMIGAGYMNAIQTRDQIREVRQTTSNNFGVNLFVPTEFQRSDEKIRLADDLLSPIREQLEIENSKISTPTYESLLESFNAQVDVVIEEKVPICSFTFGIPNLEIINRLKQHNIIVIGTATTVSEAIEIERTGMDLIVVQGSEAGGHRGTFINDGQESLVGLMSLIPQVVDNVMIPVIAAGGIMDGRGLIASLCLGAKGVQMGTAFLTCMESGAHELHKEAILHSSEDQTVLTRAFSGKWARGVKNKFIKDLHEDERALPDFPIQNSLTQDIRKAASLQNNRDFMSLWSGQSPRLAKNQSVEMLMKKIVDEAIKIKNS</sequence>
<evidence type="ECO:0000256" key="1">
    <source>
        <dbReference type="ARBA" id="ARBA00001917"/>
    </source>
</evidence>
<gene>
    <name evidence="12" type="ORF">J2S14_002576</name>
</gene>
<evidence type="ECO:0000313" key="12">
    <source>
        <dbReference type="EMBL" id="MDQ0343741.1"/>
    </source>
</evidence>
<dbReference type="PANTHER" id="PTHR42747:SF3">
    <property type="entry name" value="NITRONATE MONOOXYGENASE-RELATED"/>
    <property type="match status" value="1"/>
</dbReference>